<protein>
    <recommendedName>
        <fullName evidence="4">Secreted protein</fullName>
    </recommendedName>
</protein>
<dbReference type="RefSeq" id="WP_285663689.1">
    <property type="nucleotide sequence ID" value="NZ_BSTX01000002.1"/>
</dbReference>
<keyword evidence="3" id="KW-1185">Reference proteome</keyword>
<feature type="chain" id="PRO_5040839283" description="Secreted protein" evidence="1">
    <location>
        <begin position="28"/>
        <end position="163"/>
    </location>
</feature>
<dbReference type="AlphaFoldDB" id="A0A9W6SMB0"/>
<reference evidence="2" key="1">
    <citation type="submission" date="2023-03" db="EMBL/GenBank/DDBJ databases">
        <title>Actinorhabdospora filicis NBRC 111898.</title>
        <authorList>
            <person name="Ichikawa N."/>
            <person name="Sato H."/>
            <person name="Tonouchi N."/>
        </authorList>
    </citation>
    <scope>NUCLEOTIDE SEQUENCE</scope>
    <source>
        <strain evidence="2">NBRC 111898</strain>
    </source>
</reference>
<evidence type="ECO:0008006" key="4">
    <source>
        <dbReference type="Google" id="ProtNLM"/>
    </source>
</evidence>
<name>A0A9W6SMB0_9ACTN</name>
<evidence type="ECO:0000313" key="2">
    <source>
        <dbReference type="EMBL" id="GLZ78537.1"/>
    </source>
</evidence>
<organism evidence="2 3">
    <name type="scientific">Actinorhabdospora filicis</name>
    <dbReference type="NCBI Taxonomy" id="1785913"/>
    <lineage>
        <taxon>Bacteria</taxon>
        <taxon>Bacillati</taxon>
        <taxon>Actinomycetota</taxon>
        <taxon>Actinomycetes</taxon>
        <taxon>Micromonosporales</taxon>
        <taxon>Micromonosporaceae</taxon>
        <taxon>Actinorhabdospora</taxon>
    </lineage>
</organism>
<feature type="signal peptide" evidence="1">
    <location>
        <begin position="1"/>
        <end position="27"/>
    </location>
</feature>
<dbReference type="EMBL" id="BSTX01000002">
    <property type="protein sequence ID" value="GLZ78537.1"/>
    <property type="molecule type" value="Genomic_DNA"/>
</dbReference>
<comment type="caution">
    <text evidence="2">The sequence shown here is derived from an EMBL/GenBank/DDBJ whole genome shotgun (WGS) entry which is preliminary data.</text>
</comment>
<proteinExistence type="predicted"/>
<evidence type="ECO:0000313" key="3">
    <source>
        <dbReference type="Proteomes" id="UP001165079"/>
    </source>
</evidence>
<sequence length="163" mass="18142">MNRLVKAIAALFVATALVVVTTSPAHAVNVRYRAAQSCFVDGREFRAEIKTYGKPTTAGQYTEVQQWGYVMEAAGGDASNSRVEATRVKWVDGSWKRLSGIGYDTAAREDSYWHAGQFQSDPAPYIGYDTVGPFAVMVRVYFDASIFKTCQVTLRPYDLYWIG</sequence>
<keyword evidence="1" id="KW-0732">Signal</keyword>
<dbReference type="Proteomes" id="UP001165079">
    <property type="component" value="Unassembled WGS sequence"/>
</dbReference>
<gene>
    <name evidence="2" type="ORF">Afil01_33440</name>
</gene>
<evidence type="ECO:0000256" key="1">
    <source>
        <dbReference type="SAM" id="SignalP"/>
    </source>
</evidence>
<accession>A0A9W6SMB0</accession>